<dbReference type="InterPro" id="IPR011964">
    <property type="entry name" value="YVTN_b-propeller_repeat"/>
</dbReference>
<dbReference type="NCBIfam" id="TIGR02276">
    <property type="entry name" value="beta_rpt_yvtn"/>
    <property type="match status" value="3"/>
</dbReference>
<organism evidence="4 5">
    <name type="scientific">Puniceibacterium antarcticum</name>
    <dbReference type="NCBI Taxonomy" id="1206336"/>
    <lineage>
        <taxon>Bacteria</taxon>
        <taxon>Pseudomonadati</taxon>
        <taxon>Pseudomonadota</taxon>
        <taxon>Alphaproteobacteria</taxon>
        <taxon>Rhodobacterales</taxon>
        <taxon>Paracoccaceae</taxon>
        <taxon>Puniceibacterium</taxon>
    </lineage>
</organism>
<gene>
    <name evidence="4" type="ORF">P775_04730</name>
</gene>
<keyword evidence="2" id="KW-0677">Repeat</keyword>
<evidence type="ECO:0000256" key="2">
    <source>
        <dbReference type="ARBA" id="ARBA00022737"/>
    </source>
</evidence>
<name>A0A2G8RI72_9RHOB</name>
<dbReference type="InterPro" id="IPR048433">
    <property type="entry name" value="YNCE-like_beta-prop"/>
</dbReference>
<dbReference type="InterPro" id="IPR001258">
    <property type="entry name" value="NHL_repeat"/>
</dbReference>
<dbReference type="SUPFAM" id="SSF51004">
    <property type="entry name" value="C-terminal (heme d1) domain of cytochrome cd1-nitrite reductase"/>
    <property type="match status" value="1"/>
</dbReference>
<dbReference type="Pfam" id="PF01436">
    <property type="entry name" value="NHL"/>
    <property type="match status" value="1"/>
</dbReference>
<dbReference type="Gene3D" id="2.130.10.10">
    <property type="entry name" value="YVTN repeat-like/Quinoprotein amine dehydrogenase"/>
    <property type="match status" value="3"/>
</dbReference>
<feature type="domain" description="YNCE-like beta-propeller" evidence="3">
    <location>
        <begin position="220"/>
        <end position="293"/>
    </location>
</feature>
<dbReference type="InterPro" id="IPR015943">
    <property type="entry name" value="WD40/YVTN_repeat-like_dom_sf"/>
</dbReference>
<evidence type="ECO:0000259" key="3">
    <source>
        <dbReference type="Pfam" id="PF21783"/>
    </source>
</evidence>
<keyword evidence="1" id="KW-0732">Signal</keyword>
<dbReference type="AlphaFoldDB" id="A0A2G8RI72"/>
<dbReference type="InterPro" id="IPR051200">
    <property type="entry name" value="Host-pathogen_enzymatic-act"/>
</dbReference>
<dbReference type="EMBL" id="AWWI01000042">
    <property type="protein sequence ID" value="PIL21296.1"/>
    <property type="molecule type" value="Genomic_DNA"/>
</dbReference>
<sequence>MTLVATQLAAGDFAYVTNQNSQELSILDLDARTETARISIPGKPAGVAVDLKGHVFTVSPDSKVVRRLDAAGTILAAAQLDGGPIGVAYDARQNLIFVSDWYNARIWVMDAETLQTLQVLETGSAPAGLTVSEDGQWLASADRDSDQVSIFDLATLDLHLRPTVGARPFGLRFAPDGRLFVANVGTNDMTVLDPVSGEVLGTVKTGERPYGVAFALGRAFVTNQYGDSVSVIDLATLETITTIDVGEYPEGIDTTSDGATIVVANWFSNTVSLIDAATLEVVGEIETADGPRAFGTFIQQRN</sequence>
<protein>
    <recommendedName>
        <fullName evidence="3">YNCE-like beta-propeller domain-containing protein</fullName>
    </recommendedName>
</protein>
<evidence type="ECO:0000313" key="5">
    <source>
        <dbReference type="Proteomes" id="UP000231259"/>
    </source>
</evidence>
<dbReference type="PANTHER" id="PTHR47197:SF3">
    <property type="entry name" value="DIHYDRO-HEME D1 DEHYDROGENASE"/>
    <property type="match status" value="1"/>
</dbReference>
<dbReference type="InterPro" id="IPR011048">
    <property type="entry name" value="Haem_d1_sf"/>
</dbReference>
<evidence type="ECO:0000256" key="1">
    <source>
        <dbReference type="ARBA" id="ARBA00022729"/>
    </source>
</evidence>
<accession>A0A2G8RI72</accession>
<reference evidence="4 5" key="1">
    <citation type="submission" date="2013-09" db="EMBL/GenBank/DDBJ databases">
        <title>Genome sequencing of Phaeobacter antarcticus sp. nov. SM1211.</title>
        <authorList>
            <person name="Zhang X.-Y."/>
            <person name="Liu C."/>
            <person name="Chen X.-L."/>
            <person name="Xie B.-B."/>
            <person name="Qin Q.-L."/>
            <person name="Rong J.-C."/>
            <person name="Zhang Y.-Z."/>
        </authorList>
    </citation>
    <scope>NUCLEOTIDE SEQUENCE [LARGE SCALE GENOMIC DNA]</scope>
    <source>
        <strain evidence="4 5">SM1211</strain>
    </source>
</reference>
<evidence type="ECO:0000313" key="4">
    <source>
        <dbReference type="EMBL" id="PIL21296.1"/>
    </source>
</evidence>
<comment type="caution">
    <text evidence="4">The sequence shown here is derived from an EMBL/GenBank/DDBJ whole genome shotgun (WGS) entry which is preliminary data.</text>
</comment>
<dbReference type="Pfam" id="PF21783">
    <property type="entry name" value="YNCE"/>
    <property type="match status" value="1"/>
</dbReference>
<dbReference type="OrthoDB" id="195736at2"/>
<keyword evidence="5" id="KW-1185">Reference proteome</keyword>
<dbReference type="Proteomes" id="UP000231259">
    <property type="component" value="Unassembled WGS sequence"/>
</dbReference>
<proteinExistence type="predicted"/>
<dbReference type="PANTHER" id="PTHR47197">
    <property type="entry name" value="PROTEIN NIRF"/>
    <property type="match status" value="1"/>
</dbReference>